<evidence type="ECO:0000256" key="7">
    <source>
        <dbReference type="ARBA" id="ARBA00023157"/>
    </source>
</evidence>
<dbReference type="SMART" id="SM00063">
    <property type="entry name" value="FRI"/>
    <property type="match status" value="1"/>
</dbReference>
<evidence type="ECO:0000256" key="3">
    <source>
        <dbReference type="ARBA" id="ARBA00022473"/>
    </source>
</evidence>
<dbReference type="AlphaFoldDB" id="A0A9P0MQM5"/>
<dbReference type="SMART" id="SM01330">
    <property type="entry name" value="Frizzled"/>
    <property type="match status" value="1"/>
</dbReference>
<comment type="caution">
    <text evidence="9">Lacks conserved residue(s) required for the propagation of feature annotation.</text>
</comment>
<dbReference type="GO" id="GO:0035567">
    <property type="term" value="P:non-canonical Wnt signaling pathway"/>
    <property type="evidence" value="ECO:0007669"/>
    <property type="project" value="TreeGrafter"/>
</dbReference>
<dbReference type="Gene3D" id="1.10.2000.10">
    <property type="entry name" value="Frizzled cysteine-rich domain"/>
    <property type="match status" value="1"/>
</dbReference>
<feature type="disulfide bond" evidence="9">
    <location>
        <begin position="23"/>
        <end position="84"/>
    </location>
</feature>
<evidence type="ECO:0000256" key="6">
    <source>
        <dbReference type="ARBA" id="ARBA00023136"/>
    </source>
</evidence>
<dbReference type="PANTHER" id="PTHR11309">
    <property type="entry name" value="FRIZZLED"/>
    <property type="match status" value="1"/>
</dbReference>
<dbReference type="SUPFAM" id="SSF63501">
    <property type="entry name" value="Frizzled cysteine-rich domain"/>
    <property type="match status" value="1"/>
</dbReference>
<dbReference type="GO" id="GO:0060070">
    <property type="term" value="P:canonical Wnt signaling pathway"/>
    <property type="evidence" value="ECO:0007669"/>
    <property type="project" value="TreeGrafter"/>
</dbReference>
<dbReference type="InterPro" id="IPR015526">
    <property type="entry name" value="Frizzled/SFRP"/>
</dbReference>
<feature type="disulfide bond" evidence="9">
    <location>
        <begin position="68"/>
        <end position="106"/>
    </location>
</feature>
<dbReference type="GO" id="GO:0004888">
    <property type="term" value="F:transmembrane signaling receptor activity"/>
    <property type="evidence" value="ECO:0007669"/>
    <property type="project" value="InterPro"/>
</dbReference>
<keyword evidence="7 9" id="KW-1015">Disulfide bond</keyword>
<accession>A0A9P0MQM5</accession>
<dbReference type="Pfam" id="PF01392">
    <property type="entry name" value="Fz"/>
    <property type="match status" value="1"/>
</dbReference>
<dbReference type="PRINTS" id="PR00489">
    <property type="entry name" value="FRIZZLED"/>
</dbReference>
<keyword evidence="4 10" id="KW-0812">Transmembrane</keyword>
<sequence>MRMDVRVLSAVVVIAAVAVAQKCEVINIPMCKELGYNNTVMPNVLGHEDQSVAERELQTFMPLVHYNCSRHLRFFLCSVFVPFCSEHVVGAIPSCRGLCEEVQSDCRPVMESFHLPWPSQFNCSQFPMAEKNGLCMQFPNVSSDKKASSENLEACPKDYTYTKDPRGTRCSPICGRNVHFTAEEKRFTERWNTGWAWLCFVSTLFTLLTFWVEPRRFRYPERPIVFLALCYNAMSVVYIVRGATGTYISCVPPTEGYESYVATDGLESASCTVTFLVLYYCGLSGSVWWVILATSWYLSAAKRWSCEALYGLATYFHMAAWAGPAVTALLALALHRVSGDELTGLCRVSEDSTVWLDVLPHGVMLVAGSIVGVFGAIALINVRGEILKSGGSAAKLERLMTRLAVFTALYVFPALGSLFCLLYETFHNPGDLKCAGDDCSPPPHNSNVEVTLLRVFLSLVIGISSGMWVWSGKTCRAWKRIFTPPHKPQPVPLTRV</sequence>
<name>A0A9P0MQM5_NEZVI</name>
<evidence type="ECO:0000259" key="13">
    <source>
        <dbReference type="PROSITE" id="PS50261"/>
    </source>
</evidence>
<feature type="domain" description="G-protein coupled receptors family 2 profile 2" evidence="13">
    <location>
        <begin position="188"/>
        <end position="477"/>
    </location>
</feature>
<dbReference type="PROSITE" id="PS50261">
    <property type="entry name" value="G_PROTEIN_RECEP_F2_4"/>
    <property type="match status" value="1"/>
</dbReference>
<feature type="transmembrane region" description="Helical" evidence="10">
    <location>
        <begin position="194"/>
        <end position="212"/>
    </location>
</feature>
<gene>
    <name evidence="14" type="ORF">NEZAVI_LOCUS8647</name>
</gene>
<feature type="transmembrane region" description="Helical" evidence="10">
    <location>
        <begin position="310"/>
        <end position="334"/>
    </location>
</feature>
<dbReference type="InterPro" id="IPR000539">
    <property type="entry name" value="Frizzled/Smoothened_7TM"/>
</dbReference>
<evidence type="ECO:0000256" key="5">
    <source>
        <dbReference type="ARBA" id="ARBA00022989"/>
    </source>
</evidence>
<dbReference type="OrthoDB" id="5959102at2759"/>
<reference evidence="14" key="1">
    <citation type="submission" date="2022-01" db="EMBL/GenBank/DDBJ databases">
        <authorList>
            <person name="King R."/>
        </authorList>
    </citation>
    <scope>NUCLEOTIDE SEQUENCE</scope>
</reference>
<evidence type="ECO:0000256" key="10">
    <source>
        <dbReference type="SAM" id="Phobius"/>
    </source>
</evidence>
<organism evidence="14 15">
    <name type="scientific">Nezara viridula</name>
    <name type="common">Southern green stink bug</name>
    <name type="synonym">Cimex viridulus</name>
    <dbReference type="NCBI Taxonomy" id="85310"/>
    <lineage>
        <taxon>Eukaryota</taxon>
        <taxon>Metazoa</taxon>
        <taxon>Ecdysozoa</taxon>
        <taxon>Arthropoda</taxon>
        <taxon>Hexapoda</taxon>
        <taxon>Insecta</taxon>
        <taxon>Pterygota</taxon>
        <taxon>Neoptera</taxon>
        <taxon>Paraneoptera</taxon>
        <taxon>Hemiptera</taxon>
        <taxon>Heteroptera</taxon>
        <taxon>Panheteroptera</taxon>
        <taxon>Pentatomomorpha</taxon>
        <taxon>Pentatomoidea</taxon>
        <taxon>Pentatomidae</taxon>
        <taxon>Pentatominae</taxon>
        <taxon>Nezara</taxon>
    </lineage>
</organism>
<comment type="subcellular location">
    <subcellularLocation>
        <location evidence="1">Membrane</location>
        <topology evidence="1">Multi-pass membrane protein</topology>
    </subcellularLocation>
</comment>
<keyword evidence="5 10" id="KW-1133">Transmembrane helix</keyword>
<dbReference type="InterPro" id="IPR020067">
    <property type="entry name" value="Frizzled_dom"/>
</dbReference>
<keyword evidence="11" id="KW-0732">Signal</keyword>
<keyword evidence="8" id="KW-0675">Receptor</keyword>
<feature type="transmembrane region" description="Helical" evidence="10">
    <location>
        <begin position="224"/>
        <end position="243"/>
    </location>
</feature>
<feature type="transmembrane region" description="Helical" evidence="10">
    <location>
        <begin position="362"/>
        <end position="382"/>
    </location>
</feature>
<evidence type="ECO:0000256" key="8">
    <source>
        <dbReference type="ARBA" id="ARBA00023170"/>
    </source>
</evidence>
<feature type="transmembrane region" description="Helical" evidence="10">
    <location>
        <begin position="403"/>
        <end position="423"/>
    </location>
</feature>
<dbReference type="EMBL" id="OV725080">
    <property type="protein sequence ID" value="CAH1399132.1"/>
    <property type="molecule type" value="Genomic_DNA"/>
</dbReference>
<dbReference type="GO" id="GO:0017147">
    <property type="term" value="F:Wnt-protein binding"/>
    <property type="evidence" value="ECO:0007669"/>
    <property type="project" value="TreeGrafter"/>
</dbReference>
<evidence type="ECO:0000256" key="9">
    <source>
        <dbReference type="PROSITE-ProRule" id="PRU00090"/>
    </source>
</evidence>
<dbReference type="PROSITE" id="PS50038">
    <property type="entry name" value="FZ"/>
    <property type="match status" value="1"/>
</dbReference>
<evidence type="ECO:0000313" key="15">
    <source>
        <dbReference type="Proteomes" id="UP001152798"/>
    </source>
</evidence>
<evidence type="ECO:0000313" key="14">
    <source>
        <dbReference type="EMBL" id="CAH1399132.1"/>
    </source>
</evidence>
<evidence type="ECO:0000256" key="4">
    <source>
        <dbReference type="ARBA" id="ARBA00022692"/>
    </source>
</evidence>
<dbReference type="Proteomes" id="UP001152798">
    <property type="component" value="Chromosome 4"/>
</dbReference>
<dbReference type="GO" id="GO:0016020">
    <property type="term" value="C:membrane"/>
    <property type="evidence" value="ECO:0007669"/>
    <property type="project" value="UniProtKB-SubCell"/>
</dbReference>
<feature type="transmembrane region" description="Helical" evidence="10">
    <location>
        <begin position="277"/>
        <end position="298"/>
    </location>
</feature>
<keyword evidence="3" id="KW-0217">Developmental protein</keyword>
<dbReference type="InterPro" id="IPR036790">
    <property type="entry name" value="Frizzled_dom_sf"/>
</dbReference>
<proteinExistence type="inferred from homology"/>
<evidence type="ECO:0000256" key="2">
    <source>
        <dbReference type="ARBA" id="ARBA00008077"/>
    </source>
</evidence>
<evidence type="ECO:0000256" key="11">
    <source>
        <dbReference type="SAM" id="SignalP"/>
    </source>
</evidence>
<dbReference type="InterPro" id="IPR017981">
    <property type="entry name" value="GPCR_2-like_7TM"/>
</dbReference>
<dbReference type="Gene3D" id="1.20.1070.10">
    <property type="entry name" value="Rhodopsin 7-helix transmembrane proteins"/>
    <property type="match status" value="1"/>
</dbReference>
<dbReference type="GO" id="GO:0005615">
    <property type="term" value="C:extracellular space"/>
    <property type="evidence" value="ECO:0007669"/>
    <property type="project" value="TreeGrafter"/>
</dbReference>
<evidence type="ECO:0000256" key="1">
    <source>
        <dbReference type="ARBA" id="ARBA00004141"/>
    </source>
</evidence>
<dbReference type="Pfam" id="PF01534">
    <property type="entry name" value="Frizzled"/>
    <property type="match status" value="1"/>
</dbReference>
<evidence type="ECO:0008006" key="16">
    <source>
        <dbReference type="Google" id="ProtNLM"/>
    </source>
</evidence>
<keyword evidence="6 10" id="KW-0472">Membrane</keyword>
<comment type="similarity">
    <text evidence="2">Belongs to the G-protein coupled receptor Fz/Smo family.</text>
</comment>
<feature type="disulfide bond" evidence="9">
    <location>
        <begin position="31"/>
        <end position="77"/>
    </location>
</feature>
<feature type="domain" description="FZ" evidence="12">
    <location>
        <begin position="18"/>
        <end position="138"/>
    </location>
</feature>
<feature type="chain" id="PRO_5040115232" description="Frizzled-4" evidence="11">
    <location>
        <begin position="21"/>
        <end position="496"/>
    </location>
</feature>
<feature type="signal peptide" evidence="11">
    <location>
        <begin position="1"/>
        <end position="20"/>
    </location>
</feature>
<protein>
    <recommendedName>
        <fullName evidence="16">Frizzled-4</fullName>
    </recommendedName>
</protein>
<evidence type="ECO:0000259" key="12">
    <source>
        <dbReference type="PROSITE" id="PS50038"/>
    </source>
</evidence>
<dbReference type="PANTHER" id="PTHR11309:SF99">
    <property type="entry name" value="FRIZZLED-4"/>
    <property type="match status" value="1"/>
</dbReference>
<feature type="transmembrane region" description="Helical" evidence="10">
    <location>
        <begin position="451"/>
        <end position="470"/>
    </location>
</feature>
<keyword evidence="15" id="KW-1185">Reference proteome</keyword>
<feature type="disulfide bond" evidence="9">
    <location>
        <begin position="99"/>
        <end position="123"/>
    </location>
</feature>